<evidence type="ECO:0000313" key="1">
    <source>
        <dbReference type="EMBL" id="MCF5060351.1"/>
    </source>
</evidence>
<protein>
    <submittedName>
        <fullName evidence="1">Uncharacterized protein</fullName>
    </submittedName>
</protein>
<proteinExistence type="predicted"/>
<name>A0AAW5ACE8_9PSED</name>
<reference evidence="1 2" key="1">
    <citation type="submission" date="2019-11" db="EMBL/GenBank/DDBJ databases">
        <title>Epiphytic Pseudomonas syringae from cherry orchards.</title>
        <authorList>
            <person name="Hulin M.T."/>
        </authorList>
    </citation>
    <scope>NUCLEOTIDE SEQUENCE [LARGE SCALE GENOMIC DNA]</scope>
    <source>
        <strain evidence="1 2">PA-6-9F</strain>
    </source>
</reference>
<keyword evidence="2" id="KW-1185">Reference proteome</keyword>
<accession>A0AAW5ACE8</accession>
<sequence length="82" mass="8912">MSNPVRSSSVPTDIVRLEQANAVMRSANLALARDDIATLSALGFSHQHIGELKQKGGFRSSSIAQNTRMITRLRKVGDAYAQ</sequence>
<dbReference type="EMBL" id="WKEW01000136">
    <property type="protein sequence ID" value="MCF5060351.1"/>
    <property type="molecule type" value="Genomic_DNA"/>
</dbReference>
<comment type="caution">
    <text evidence="1">The sequence shown here is derived from an EMBL/GenBank/DDBJ whole genome shotgun (WGS) entry which is preliminary data.</text>
</comment>
<gene>
    <name evidence="1" type="ORF">GIW75_25780</name>
</gene>
<evidence type="ECO:0000313" key="2">
    <source>
        <dbReference type="Proteomes" id="UP000814172"/>
    </source>
</evidence>
<dbReference type="AlphaFoldDB" id="A0AAW5ACE8"/>
<dbReference type="RefSeq" id="WP_080727727.1">
    <property type="nucleotide sequence ID" value="NZ_WKEB01000124.1"/>
</dbReference>
<organism evidence="1 2">
    <name type="scientific">Pseudomonas proteolytica</name>
    <dbReference type="NCBI Taxonomy" id="219574"/>
    <lineage>
        <taxon>Bacteria</taxon>
        <taxon>Pseudomonadati</taxon>
        <taxon>Pseudomonadota</taxon>
        <taxon>Gammaproteobacteria</taxon>
        <taxon>Pseudomonadales</taxon>
        <taxon>Pseudomonadaceae</taxon>
        <taxon>Pseudomonas</taxon>
    </lineage>
</organism>
<dbReference type="Proteomes" id="UP000814172">
    <property type="component" value="Unassembled WGS sequence"/>
</dbReference>